<sequence>MNKNVLAVFAAVCGLFMASCGTPSDYRPDVKVSVDYVEPGTRNTHNVGKVNDVHGESEKEEYMPGHMRGGNSIQPGDSVSEEVETNSADMGTLQH</sequence>
<keyword evidence="4" id="KW-1185">Reference proteome</keyword>
<evidence type="ECO:0008006" key="5">
    <source>
        <dbReference type="Google" id="ProtNLM"/>
    </source>
</evidence>
<dbReference type="Proteomes" id="UP001597369">
    <property type="component" value="Unassembled WGS sequence"/>
</dbReference>
<reference evidence="4" key="1">
    <citation type="journal article" date="2019" name="Int. J. Syst. Evol. Microbiol.">
        <title>The Global Catalogue of Microorganisms (GCM) 10K type strain sequencing project: providing services to taxonomists for standard genome sequencing and annotation.</title>
        <authorList>
            <consortium name="The Broad Institute Genomics Platform"/>
            <consortium name="The Broad Institute Genome Sequencing Center for Infectious Disease"/>
            <person name="Wu L."/>
            <person name="Ma J."/>
        </authorList>
    </citation>
    <scope>NUCLEOTIDE SEQUENCE [LARGE SCALE GENOMIC DNA]</scope>
    <source>
        <strain evidence="4">JCM 16545</strain>
    </source>
</reference>
<evidence type="ECO:0000256" key="1">
    <source>
        <dbReference type="SAM" id="MobiDB-lite"/>
    </source>
</evidence>
<accession>A0ABW4X375</accession>
<protein>
    <recommendedName>
        <fullName evidence="5">Secreted protein</fullName>
    </recommendedName>
</protein>
<feature type="chain" id="PRO_5045772691" description="Secreted protein" evidence="2">
    <location>
        <begin position="19"/>
        <end position="95"/>
    </location>
</feature>
<dbReference type="EMBL" id="JBHUHV010000054">
    <property type="protein sequence ID" value="MFD2068607.1"/>
    <property type="molecule type" value="Genomic_DNA"/>
</dbReference>
<comment type="caution">
    <text evidence="3">The sequence shown here is derived from an EMBL/GenBank/DDBJ whole genome shotgun (WGS) entry which is preliminary data.</text>
</comment>
<evidence type="ECO:0000313" key="3">
    <source>
        <dbReference type="EMBL" id="MFD2068607.1"/>
    </source>
</evidence>
<dbReference type="PROSITE" id="PS51257">
    <property type="entry name" value="PROKAR_LIPOPROTEIN"/>
    <property type="match status" value="1"/>
</dbReference>
<dbReference type="RefSeq" id="WP_229958928.1">
    <property type="nucleotide sequence ID" value="NZ_JAJJWI010000004.1"/>
</dbReference>
<gene>
    <name evidence="3" type="ORF">ACFSKU_17085</name>
</gene>
<evidence type="ECO:0000256" key="2">
    <source>
        <dbReference type="SAM" id="SignalP"/>
    </source>
</evidence>
<proteinExistence type="predicted"/>
<name>A0ABW4X375_9BACT</name>
<keyword evidence="2" id="KW-0732">Signal</keyword>
<evidence type="ECO:0000313" key="4">
    <source>
        <dbReference type="Proteomes" id="UP001597369"/>
    </source>
</evidence>
<feature type="signal peptide" evidence="2">
    <location>
        <begin position="1"/>
        <end position="18"/>
    </location>
</feature>
<feature type="region of interest" description="Disordered" evidence="1">
    <location>
        <begin position="55"/>
        <end position="95"/>
    </location>
</feature>
<feature type="compositionally biased region" description="Polar residues" evidence="1">
    <location>
        <begin position="85"/>
        <end position="95"/>
    </location>
</feature>
<organism evidence="3 4">
    <name type="scientific">Pontibacter silvestris</name>
    <dbReference type="NCBI Taxonomy" id="2305183"/>
    <lineage>
        <taxon>Bacteria</taxon>
        <taxon>Pseudomonadati</taxon>
        <taxon>Bacteroidota</taxon>
        <taxon>Cytophagia</taxon>
        <taxon>Cytophagales</taxon>
        <taxon>Hymenobacteraceae</taxon>
        <taxon>Pontibacter</taxon>
    </lineage>
</organism>